<feature type="region of interest" description="Disordered" evidence="1">
    <location>
        <begin position="1"/>
        <end position="35"/>
    </location>
</feature>
<proteinExistence type="predicted"/>
<feature type="compositionally biased region" description="Basic and acidic residues" evidence="1">
    <location>
        <begin position="91"/>
        <end position="105"/>
    </location>
</feature>
<accession>A0A428T6X5</accession>
<name>A0A428T6X5_9HYPO</name>
<sequence>MARSQNPKQQRTDETSRADVDTPPNKIKTRSEAELEAWESWEYPPEFYDRLSKINLTHRALRELDRRTRTRRSRPASPIRHALSRTATSRELARFARHGGPDLRHLRGYPHPPIDMGASQKTKSTDPTSTPPTSATTTKKKKSTPYNRDFDLHLTDHAIHPAWKSREPDLEDLTATLAVPRPSLSPSHFSDGAFKAFKKTNLRAKDEADVLTNVIPTILGPSQTSRFCARDTVFTNLEPLTDGKIAAPKPDIYFGAYPDQLARSARNELAGHIVPSTMLDKPIAPNFFLEVKGPDGNAAMATRQARYDGAVGSRAMHSLQNYGEKEPKYDDNAHTFTSTYHDGQLKLYAHHVTAPATEGGRPEYHMTQLRTFGMTDTRETCVEGMGALRNTLDLAERRRNDFIRAANVRTTQMVAAAGQERTTAEIQPPEDEKD</sequence>
<protein>
    <recommendedName>
        <fullName evidence="2">DUF7924 domain-containing protein</fullName>
    </recommendedName>
</protein>
<dbReference type="STRING" id="1325735.A0A428T6X5"/>
<feature type="compositionally biased region" description="Low complexity" evidence="1">
    <location>
        <begin position="121"/>
        <end position="137"/>
    </location>
</feature>
<dbReference type="Proteomes" id="UP000287144">
    <property type="component" value="Unassembled WGS sequence"/>
</dbReference>
<dbReference type="InterPro" id="IPR057684">
    <property type="entry name" value="DUF7924"/>
</dbReference>
<feature type="region of interest" description="Disordered" evidence="1">
    <location>
        <begin position="65"/>
        <end position="148"/>
    </location>
</feature>
<dbReference type="AlphaFoldDB" id="A0A428T6X5"/>
<organism evidence="3 4">
    <name type="scientific">Fusarium oligoseptatum</name>
    <dbReference type="NCBI Taxonomy" id="2604345"/>
    <lineage>
        <taxon>Eukaryota</taxon>
        <taxon>Fungi</taxon>
        <taxon>Dikarya</taxon>
        <taxon>Ascomycota</taxon>
        <taxon>Pezizomycotina</taxon>
        <taxon>Sordariomycetes</taxon>
        <taxon>Hypocreomycetidae</taxon>
        <taxon>Hypocreales</taxon>
        <taxon>Nectriaceae</taxon>
        <taxon>Fusarium</taxon>
        <taxon>Fusarium solani species complex</taxon>
    </lineage>
</organism>
<dbReference type="EMBL" id="NKCK01000122">
    <property type="protein sequence ID" value="RSL97785.1"/>
    <property type="molecule type" value="Genomic_DNA"/>
</dbReference>
<evidence type="ECO:0000256" key="1">
    <source>
        <dbReference type="SAM" id="MobiDB-lite"/>
    </source>
</evidence>
<reference evidence="3 4" key="1">
    <citation type="submission" date="2017-06" db="EMBL/GenBank/DDBJ databases">
        <title>Comparative genomic analysis of Ambrosia Fusariam Clade fungi.</title>
        <authorList>
            <person name="Stajich J.E."/>
            <person name="Carrillo J."/>
            <person name="Kijimoto T."/>
            <person name="Eskalen A."/>
            <person name="O'Donnell K."/>
            <person name="Kasson M."/>
        </authorList>
    </citation>
    <scope>NUCLEOTIDE SEQUENCE [LARGE SCALE GENOMIC DNA]</scope>
    <source>
        <strain evidence="3 4">NRRL62579</strain>
    </source>
</reference>
<evidence type="ECO:0000313" key="4">
    <source>
        <dbReference type="Proteomes" id="UP000287144"/>
    </source>
</evidence>
<dbReference type="Pfam" id="PF25545">
    <property type="entry name" value="DUF7924"/>
    <property type="match status" value="1"/>
</dbReference>
<evidence type="ECO:0000313" key="3">
    <source>
        <dbReference type="EMBL" id="RSL97785.1"/>
    </source>
</evidence>
<feature type="compositionally biased region" description="Basic and acidic residues" evidence="1">
    <location>
        <begin position="10"/>
        <end position="20"/>
    </location>
</feature>
<comment type="caution">
    <text evidence="3">The sequence shown here is derived from an EMBL/GenBank/DDBJ whole genome shotgun (WGS) entry which is preliminary data.</text>
</comment>
<gene>
    <name evidence="3" type="ORF">CEP52_010726</name>
</gene>
<evidence type="ECO:0000259" key="2">
    <source>
        <dbReference type="Pfam" id="PF25545"/>
    </source>
</evidence>
<feature type="domain" description="DUF7924" evidence="2">
    <location>
        <begin position="238"/>
        <end position="398"/>
    </location>
</feature>
<keyword evidence="4" id="KW-1185">Reference proteome</keyword>